<organism evidence="6 7">
    <name type="scientific">Marasmius crinis-equi</name>
    <dbReference type="NCBI Taxonomy" id="585013"/>
    <lineage>
        <taxon>Eukaryota</taxon>
        <taxon>Fungi</taxon>
        <taxon>Dikarya</taxon>
        <taxon>Basidiomycota</taxon>
        <taxon>Agaricomycotina</taxon>
        <taxon>Agaricomycetes</taxon>
        <taxon>Agaricomycetidae</taxon>
        <taxon>Agaricales</taxon>
        <taxon>Marasmiineae</taxon>
        <taxon>Marasmiaceae</taxon>
        <taxon>Marasmius</taxon>
    </lineage>
</organism>
<evidence type="ECO:0000313" key="7">
    <source>
        <dbReference type="Proteomes" id="UP001465976"/>
    </source>
</evidence>
<feature type="region of interest" description="Disordered" evidence="3">
    <location>
        <begin position="137"/>
        <end position="160"/>
    </location>
</feature>
<dbReference type="PROSITE" id="PS50212">
    <property type="entry name" value="RASGEF_NTER"/>
    <property type="match status" value="1"/>
</dbReference>
<evidence type="ECO:0000313" key="6">
    <source>
        <dbReference type="EMBL" id="KAL0571812.1"/>
    </source>
</evidence>
<evidence type="ECO:0000259" key="5">
    <source>
        <dbReference type="PROSITE" id="PS50212"/>
    </source>
</evidence>
<feature type="compositionally biased region" description="Low complexity" evidence="3">
    <location>
        <begin position="512"/>
        <end position="522"/>
    </location>
</feature>
<feature type="region of interest" description="Disordered" evidence="3">
    <location>
        <begin position="1"/>
        <end position="80"/>
    </location>
</feature>
<feature type="compositionally biased region" description="Low complexity" evidence="3">
    <location>
        <begin position="775"/>
        <end position="796"/>
    </location>
</feature>
<dbReference type="SUPFAM" id="SSF48366">
    <property type="entry name" value="Ras GEF"/>
    <property type="match status" value="1"/>
</dbReference>
<dbReference type="Gene3D" id="3.40.50.300">
    <property type="entry name" value="P-loop containing nucleotide triphosphate hydrolases"/>
    <property type="match status" value="1"/>
</dbReference>
<keyword evidence="1 2" id="KW-0344">Guanine-nucleotide releasing factor</keyword>
<protein>
    <recommendedName>
        <fullName evidence="8">Ras GEF</fullName>
    </recommendedName>
</protein>
<dbReference type="CDD" id="cd06224">
    <property type="entry name" value="REM"/>
    <property type="match status" value="1"/>
</dbReference>
<feature type="compositionally biased region" description="Polar residues" evidence="3">
    <location>
        <begin position="470"/>
        <end position="504"/>
    </location>
</feature>
<feature type="compositionally biased region" description="Basic and acidic residues" evidence="3">
    <location>
        <begin position="574"/>
        <end position="587"/>
    </location>
</feature>
<dbReference type="Proteomes" id="UP001465976">
    <property type="component" value="Unassembled WGS sequence"/>
</dbReference>
<dbReference type="CDD" id="cd00882">
    <property type="entry name" value="Ras_like_GTPase"/>
    <property type="match status" value="1"/>
</dbReference>
<keyword evidence="7" id="KW-1185">Reference proteome</keyword>
<dbReference type="InterPro" id="IPR023578">
    <property type="entry name" value="Ras_GEF_dom_sf"/>
</dbReference>
<dbReference type="InterPro" id="IPR000651">
    <property type="entry name" value="Ras-like_Gua-exchang_fac_N"/>
</dbReference>
<dbReference type="Pfam" id="PF00617">
    <property type="entry name" value="RasGEF"/>
    <property type="match status" value="1"/>
</dbReference>
<dbReference type="SMART" id="SM00147">
    <property type="entry name" value="RasGEF"/>
    <property type="match status" value="1"/>
</dbReference>
<proteinExistence type="predicted"/>
<feature type="region of interest" description="Disordered" evidence="3">
    <location>
        <begin position="178"/>
        <end position="255"/>
    </location>
</feature>
<dbReference type="EMBL" id="JBAHYK010000711">
    <property type="protein sequence ID" value="KAL0571812.1"/>
    <property type="molecule type" value="Genomic_DNA"/>
</dbReference>
<feature type="domain" description="N-terminal Ras-GEF" evidence="5">
    <location>
        <begin position="586"/>
        <end position="711"/>
    </location>
</feature>
<sequence length="1090" mass="119624">MSLSTDPPSSSSPFPTSRYSEAQVLSVPADGRDLSAAPRSPASSFASRESFLTAVSSPTTSEIDSPIPPSPIPASLLSPQSTGLRKSVSVDSFVHYPQLHSGVATRPNRGNTGSALEPPRGLISGLRKGLDNQLAASARGRGGSVSSVKDGYQSSVAGDSDVERSDILRYKRSSLKGQDSTRSFIRGGELPLPSRTPTLSTTSSMSSIVTASTSSSTQDGRASIQSTPSVQSLQSLRPNPVSSGRTRSGSLGVYAPSSGRRMQINTHLNFNEQGQAVTLVVVGTAGCGKSIAIRKGLKNYDLSEPSAALPGARPSIRYTRRTGRFTHEDGSSCPLNVIEVDITDAMLESSISPVDNLPEALKVDGVIICYNASVEASFTPVEDLLRGYRNLQLPVIVLACKSDLERQVDPQTAAEVLQQYDAGLVEVNSSEQGKEKMKRSFDWILKAVIRDRRTTRNRWEDNRNPASPELLSSPNHLVDGSRTSTPTVPITNATQTPNHLQLNNKPLPPLTTPTSPTRVRSTGDLLSEHEKSKISQITASEPPNAAAIAMRSNSADSLRDPRLVSPTVLNGDTPSKEKVESKDKESSRSAQWATLDELLDKLLFLAVSGDDPTYVTHFLLTYRRFASPRSVLLAMQKRMRQLDNPTGDPIFACFAQMRICHLLELWIGDYPHDFAVRGTAGALSALIKSIISKTYLLHYGSDFLPFLELLPSLVDKDHVWALKIEDNADESDDAYSLLEDDDESVKSEMKPQVPQPSPPKKTSNASAPNRERKSSLPLSAKSLFPSSSTSASSADSDSMDFNTKQQLRELVRLASEVNMIDSEEIAQEITRIEKKLFLEIEPRHWLQYTFVSGRKDPETDPIARFNQVSNHLADWVVSLILCHDSIKSRAKQIEKLVEIAQRLRALNNYSALRAFVAGINGSTFPGDQTMERFKSKSPEQAKNLQSWDVLLQAIRAHRAYRLALRNTKGACIPALEVHMSDLIRAHEGNEDFNTSDRSKIHWGKFNMMGRFITSTTQCQAQCRSTSDYNFPERPQISALLQSKYVMDDDMQKSRIALSDSDMDDTAHYPGPPSGGGQTKDQTPRRRIFPW</sequence>
<evidence type="ECO:0008006" key="8">
    <source>
        <dbReference type="Google" id="ProtNLM"/>
    </source>
</evidence>
<accession>A0ABR3F980</accession>
<dbReference type="SUPFAM" id="SSF52540">
    <property type="entry name" value="P-loop containing nucleoside triphosphate hydrolases"/>
    <property type="match status" value="1"/>
</dbReference>
<evidence type="ECO:0000256" key="3">
    <source>
        <dbReference type="SAM" id="MobiDB-lite"/>
    </source>
</evidence>
<feature type="compositionally biased region" description="Low complexity" evidence="3">
    <location>
        <begin position="137"/>
        <end position="148"/>
    </location>
</feature>
<dbReference type="InterPro" id="IPR001895">
    <property type="entry name" value="RASGEF_cat_dom"/>
</dbReference>
<feature type="region of interest" description="Disordered" evidence="3">
    <location>
        <begin position="459"/>
        <end position="587"/>
    </location>
</feature>
<feature type="domain" description="Ras-GEF" evidence="4">
    <location>
        <begin position="821"/>
        <end position="1053"/>
    </location>
</feature>
<reference evidence="6 7" key="1">
    <citation type="submission" date="2024-02" db="EMBL/GenBank/DDBJ databases">
        <title>A draft genome for the cacao thread blight pathogen Marasmius crinis-equi.</title>
        <authorList>
            <person name="Cohen S.P."/>
            <person name="Baruah I.K."/>
            <person name="Amoako-Attah I."/>
            <person name="Bukari Y."/>
            <person name="Meinhardt L.W."/>
            <person name="Bailey B.A."/>
        </authorList>
    </citation>
    <scope>NUCLEOTIDE SEQUENCE [LARGE SCALE GENOMIC DNA]</scope>
    <source>
        <strain evidence="6 7">GH-76</strain>
    </source>
</reference>
<dbReference type="PANTHER" id="PTHR23113">
    <property type="entry name" value="GUANINE NUCLEOTIDE EXCHANGE FACTOR"/>
    <property type="match status" value="1"/>
</dbReference>
<feature type="compositionally biased region" description="Polar residues" evidence="3">
    <location>
        <begin position="218"/>
        <end position="249"/>
    </location>
</feature>
<feature type="compositionally biased region" description="Low complexity" evidence="3">
    <location>
        <begin position="35"/>
        <end position="65"/>
    </location>
</feature>
<feature type="region of interest" description="Disordered" evidence="3">
    <location>
        <begin position="740"/>
        <end position="800"/>
    </location>
</feature>
<dbReference type="Gene3D" id="1.10.840.10">
    <property type="entry name" value="Ras guanine-nucleotide exchange factors catalytic domain"/>
    <property type="match status" value="1"/>
</dbReference>
<dbReference type="PANTHER" id="PTHR23113:SF348">
    <property type="entry name" value="GUANYL-NUCLEOTIDE EXCHANGE FACTOR RASGEF, PUTATIVE (AFU_ORTHOLOGUE AFUA_1G04700)-RELATED"/>
    <property type="match status" value="1"/>
</dbReference>
<dbReference type="InterPro" id="IPR036964">
    <property type="entry name" value="RASGEF_cat_dom_sf"/>
</dbReference>
<feature type="region of interest" description="Disordered" evidence="3">
    <location>
        <begin position="101"/>
        <end position="125"/>
    </location>
</feature>
<dbReference type="Gene3D" id="1.20.870.10">
    <property type="entry name" value="Son of sevenless (SoS) protein Chain: S domain 1"/>
    <property type="match status" value="1"/>
</dbReference>
<evidence type="ECO:0000256" key="2">
    <source>
        <dbReference type="PROSITE-ProRule" id="PRU00168"/>
    </source>
</evidence>
<feature type="compositionally biased region" description="Low complexity" evidence="3">
    <location>
        <begin position="1"/>
        <end position="20"/>
    </location>
</feature>
<feature type="compositionally biased region" description="Low complexity" evidence="3">
    <location>
        <begin position="195"/>
        <end position="217"/>
    </location>
</feature>
<evidence type="ECO:0000259" key="4">
    <source>
        <dbReference type="PROSITE" id="PS50009"/>
    </source>
</evidence>
<name>A0ABR3F980_9AGAR</name>
<dbReference type="InterPro" id="IPR008937">
    <property type="entry name" value="Ras-like_GEF"/>
</dbReference>
<gene>
    <name evidence="6" type="ORF">V5O48_010142</name>
</gene>
<dbReference type="Pfam" id="PF00618">
    <property type="entry name" value="RasGEF_N"/>
    <property type="match status" value="1"/>
</dbReference>
<evidence type="ECO:0000256" key="1">
    <source>
        <dbReference type="ARBA" id="ARBA00022658"/>
    </source>
</evidence>
<feature type="region of interest" description="Disordered" evidence="3">
    <location>
        <begin position="1056"/>
        <end position="1090"/>
    </location>
</feature>
<dbReference type="InterPro" id="IPR027417">
    <property type="entry name" value="P-loop_NTPase"/>
</dbReference>
<comment type="caution">
    <text evidence="6">The sequence shown here is derived from an EMBL/GenBank/DDBJ whole genome shotgun (WGS) entry which is preliminary data.</text>
</comment>
<dbReference type="PROSITE" id="PS50009">
    <property type="entry name" value="RASGEF_CAT"/>
    <property type="match status" value="1"/>
</dbReference>